<gene>
    <name evidence="4" type="ORF">SAY87_006025</name>
</gene>
<feature type="domain" description="Tify" evidence="3">
    <location>
        <begin position="132"/>
        <end position="167"/>
    </location>
</feature>
<comment type="subcellular location">
    <subcellularLocation>
        <location evidence="2">Nucleus</location>
    </subcellularLocation>
</comment>
<dbReference type="InterPro" id="IPR010399">
    <property type="entry name" value="Tify_dom"/>
</dbReference>
<dbReference type="GO" id="GO:2000022">
    <property type="term" value="P:regulation of jasmonic acid mediated signaling pathway"/>
    <property type="evidence" value="ECO:0007669"/>
    <property type="project" value="UniProtKB-UniRule"/>
</dbReference>
<dbReference type="AlphaFoldDB" id="A0AAN7Q813"/>
<comment type="domain">
    <text evidence="2">The jas domain is required for interaction with COI1.</text>
</comment>
<evidence type="ECO:0000256" key="1">
    <source>
        <dbReference type="ARBA" id="ARBA00008614"/>
    </source>
</evidence>
<evidence type="ECO:0000256" key="2">
    <source>
        <dbReference type="RuleBase" id="RU369065"/>
    </source>
</evidence>
<reference evidence="4 5" key="1">
    <citation type="journal article" date="2023" name="Hortic Res">
        <title>Pangenome of water caltrop reveals structural variations and asymmetric subgenome divergence after allopolyploidization.</title>
        <authorList>
            <person name="Zhang X."/>
            <person name="Chen Y."/>
            <person name="Wang L."/>
            <person name="Yuan Y."/>
            <person name="Fang M."/>
            <person name="Shi L."/>
            <person name="Lu R."/>
            <person name="Comes H.P."/>
            <person name="Ma Y."/>
            <person name="Chen Y."/>
            <person name="Huang G."/>
            <person name="Zhou Y."/>
            <person name="Zheng Z."/>
            <person name="Qiu Y."/>
        </authorList>
    </citation>
    <scope>NUCLEOTIDE SEQUENCE [LARGE SCALE GENOMIC DNA]</scope>
    <source>
        <tissue evidence="4">Roots</tissue>
    </source>
</reference>
<keyword evidence="2" id="KW-0539">Nucleus</keyword>
<proteinExistence type="inferred from homology"/>
<dbReference type="EMBL" id="JAXIOK010000010">
    <property type="protein sequence ID" value="KAK4761132.1"/>
    <property type="molecule type" value="Genomic_DNA"/>
</dbReference>
<dbReference type="PANTHER" id="PTHR33077:SF61">
    <property type="entry name" value="PROTEIN TIFY 3A-RELATED"/>
    <property type="match status" value="1"/>
</dbReference>
<organism evidence="4 5">
    <name type="scientific">Trapa incisa</name>
    <dbReference type="NCBI Taxonomy" id="236973"/>
    <lineage>
        <taxon>Eukaryota</taxon>
        <taxon>Viridiplantae</taxon>
        <taxon>Streptophyta</taxon>
        <taxon>Embryophyta</taxon>
        <taxon>Tracheophyta</taxon>
        <taxon>Spermatophyta</taxon>
        <taxon>Magnoliopsida</taxon>
        <taxon>eudicotyledons</taxon>
        <taxon>Gunneridae</taxon>
        <taxon>Pentapetalae</taxon>
        <taxon>rosids</taxon>
        <taxon>malvids</taxon>
        <taxon>Myrtales</taxon>
        <taxon>Lythraceae</taxon>
        <taxon>Trapa</taxon>
    </lineage>
</organism>
<dbReference type="Pfam" id="PF06200">
    <property type="entry name" value="tify"/>
    <property type="match status" value="1"/>
</dbReference>
<keyword evidence="2" id="KW-1184">Jasmonic acid signaling pathway</keyword>
<protein>
    <recommendedName>
        <fullName evidence="2">Protein TIFY</fullName>
    </recommendedName>
    <alternativeName>
        <fullName evidence="2">Jasmonate ZIM domain-containing protein</fullName>
    </alternativeName>
</protein>
<dbReference type="PANTHER" id="PTHR33077">
    <property type="entry name" value="PROTEIN TIFY 4A-RELATED-RELATED"/>
    <property type="match status" value="1"/>
</dbReference>
<dbReference type="GO" id="GO:0031347">
    <property type="term" value="P:regulation of defense response"/>
    <property type="evidence" value="ECO:0007669"/>
    <property type="project" value="UniProtKB-UniRule"/>
</dbReference>
<dbReference type="InterPro" id="IPR018467">
    <property type="entry name" value="CCT_CS"/>
</dbReference>
<evidence type="ECO:0000313" key="4">
    <source>
        <dbReference type="EMBL" id="KAK4761132.1"/>
    </source>
</evidence>
<dbReference type="PROSITE" id="PS51320">
    <property type="entry name" value="TIFY"/>
    <property type="match status" value="1"/>
</dbReference>
<evidence type="ECO:0000259" key="3">
    <source>
        <dbReference type="PROSITE" id="PS51320"/>
    </source>
</evidence>
<dbReference type="Pfam" id="PF09425">
    <property type="entry name" value="Jas_motif"/>
    <property type="match status" value="1"/>
</dbReference>
<name>A0AAN7Q813_9MYRT</name>
<dbReference type="GO" id="GO:0005634">
    <property type="term" value="C:nucleus"/>
    <property type="evidence" value="ECO:0007669"/>
    <property type="project" value="UniProtKB-SubCell"/>
</dbReference>
<dbReference type="GO" id="GO:0009611">
    <property type="term" value="P:response to wounding"/>
    <property type="evidence" value="ECO:0007669"/>
    <property type="project" value="UniProtKB-UniRule"/>
</dbReference>
<evidence type="ECO:0000313" key="5">
    <source>
        <dbReference type="Proteomes" id="UP001345219"/>
    </source>
</evidence>
<dbReference type="InterPro" id="IPR040390">
    <property type="entry name" value="TIFY/JAZ"/>
</dbReference>
<accession>A0AAN7Q813</accession>
<keyword evidence="5" id="KW-1185">Reference proteome</keyword>
<comment type="similarity">
    <text evidence="1 2">Belongs to the TIFY/JAZ family.</text>
</comment>
<comment type="function">
    <text evidence="2">Repressor of jasmonate responses.</text>
</comment>
<dbReference type="SMART" id="SM00979">
    <property type="entry name" value="TIFY"/>
    <property type="match status" value="1"/>
</dbReference>
<comment type="caution">
    <text evidence="4">The sequence shown here is derived from an EMBL/GenBank/DDBJ whole genome shotgun (WGS) entry which is preliminary data.</text>
</comment>
<sequence>MGKEDICAKKYGKRGYVLFFCVKKTTSSGDLKFTGSFIFKRNSNPVKTKRRSSSRFSAKLHKFSLAIREARLMEVKVKAEDVELLKKNEKSEQLGPHNGKLSGAGCCDLGAVLPLANPTRFTGLPATGPNTMSFPPNQLTIFYNGSVNVFDGIPSDKVHEIMLIVAAAAKPGELKSTGNYLSAASPALKRSLSMQSASTELPSPNHQIYWIQNNSSCNLQSVLDSDLPITRRHSLQRFLEKRRDRLVNKIPYHSPTMAKAVEGKENNLGAVALPAIEKPTILQDEN</sequence>
<dbReference type="Proteomes" id="UP001345219">
    <property type="component" value="Chromosome 5"/>
</dbReference>